<dbReference type="InterPro" id="IPR000297">
    <property type="entry name" value="PPIase_PpiC"/>
</dbReference>
<dbReference type="GO" id="GO:0016740">
    <property type="term" value="F:transferase activity"/>
    <property type="evidence" value="ECO:0007669"/>
    <property type="project" value="UniProtKB-KW"/>
</dbReference>
<dbReference type="AlphaFoldDB" id="A0A1G9ZR85"/>
<dbReference type="Pfam" id="PF13145">
    <property type="entry name" value="Rotamase_2"/>
    <property type="match status" value="1"/>
</dbReference>
<feature type="domain" description="PpiC" evidence="1">
    <location>
        <begin position="160"/>
        <end position="209"/>
    </location>
</feature>
<sequence>MTPIAWVGEEPVLLSEVDSAEAELRSGRAAATLPAQGTSEARQLRRWLVQRLTAERIVGLVRPREEATAPELEKIAADRAAMLELGSVAASLLTRSPRARAVFHEVTAGISVTECEARRYFEANFELFSAPERRVVRHRVLTSPELADLSDSPLRTVVRGQLAGPVEQALFAAPERSVVGPVRDPLGWHTLFVERAYPESRSTFAEAREQITARLLAAARRRAFGDWLDARRAELVRLAPGYEHPGDPRQPDNTHRH</sequence>
<dbReference type="EMBL" id="LT629701">
    <property type="protein sequence ID" value="SDN23133.1"/>
    <property type="molecule type" value="Genomic_DNA"/>
</dbReference>
<dbReference type="InterPro" id="IPR046357">
    <property type="entry name" value="PPIase_dom_sf"/>
</dbReference>
<dbReference type="STRING" id="211114.SAMN04489726_5630"/>
<evidence type="ECO:0000259" key="1">
    <source>
        <dbReference type="Pfam" id="PF13145"/>
    </source>
</evidence>
<keyword evidence="3" id="KW-1185">Reference proteome</keyword>
<proteinExistence type="predicted"/>
<dbReference type="RefSeq" id="WP_030429883.1">
    <property type="nucleotide sequence ID" value="NZ_JOEF01000009.1"/>
</dbReference>
<dbReference type="InterPro" id="IPR027304">
    <property type="entry name" value="Trigger_fact/SurA_dom_sf"/>
</dbReference>
<name>A0A1G9ZR85_ALLAB</name>
<dbReference type="Proteomes" id="UP000183376">
    <property type="component" value="Chromosome I"/>
</dbReference>
<dbReference type="SUPFAM" id="SSF109998">
    <property type="entry name" value="Triger factor/SurA peptide-binding domain-like"/>
    <property type="match status" value="1"/>
</dbReference>
<protein>
    <submittedName>
        <fullName evidence="2">[acyl-carrier-protein] S-malonyltransferase</fullName>
    </submittedName>
</protein>
<dbReference type="Gene3D" id="3.10.50.40">
    <property type="match status" value="1"/>
</dbReference>
<dbReference type="Pfam" id="PF23716">
    <property type="entry name" value="DUF7158"/>
    <property type="match status" value="1"/>
</dbReference>
<organism evidence="2 3">
    <name type="scientific">Allokutzneria albata</name>
    <name type="common">Kibdelosporangium albatum</name>
    <dbReference type="NCBI Taxonomy" id="211114"/>
    <lineage>
        <taxon>Bacteria</taxon>
        <taxon>Bacillati</taxon>
        <taxon>Actinomycetota</taxon>
        <taxon>Actinomycetes</taxon>
        <taxon>Pseudonocardiales</taxon>
        <taxon>Pseudonocardiaceae</taxon>
        <taxon>Allokutzneria</taxon>
    </lineage>
</organism>
<reference evidence="2 3" key="1">
    <citation type="submission" date="2016-10" db="EMBL/GenBank/DDBJ databases">
        <authorList>
            <person name="de Groot N.N."/>
        </authorList>
    </citation>
    <scope>NUCLEOTIDE SEQUENCE [LARGE SCALE GENOMIC DNA]</scope>
    <source>
        <strain evidence="2 3">DSM 44149</strain>
    </source>
</reference>
<gene>
    <name evidence="2" type="ORF">SAMN04489726_5630</name>
</gene>
<keyword evidence="2" id="KW-0808">Transferase</keyword>
<dbReference type="InterPro" id="IPR055582">
    <property type="entry name" value="DUF7158"/>
</dbReference>
<evidence type="ECO:0000313" key="2">
    <source>
        <dbReference type="EMBL" id="SDN23133.1"/>
    </source>
</evidence>
<evidence type="ECO:0000313" key="3">
    <source>
        <dbReference type="Proteomes" id="UP000183376"/>
    </source>
</evidence>
<dbReference type="eggNOG" id="COG0760">
    <property type="taxonomic scope" value="Bacteria"/>
</dbReference>
<accession>A0A1G9ZR85</accession>
<dbReference type="GO" id="GO:0003755">
    <property type="term" value="F:peptidyl-prolyl cis-trans isomerase activity"/>
    <property type="evidence" value="ECO:0007669"/>
    <property type="project" value="InterPro"/>
</dbReference>